<sequence>MRFKKGSKVEVLTKEEVSTSAWRCAEIISGNGHTYSVKYGWFPNTGEAAAVKRVPRKAIRPCPPPVNGTNDWVSGDVVEVFDELCWKPAVIVRVFSENNFFVRILGSNSELSAHKYRLRVRQSWEDGNWFLIGKGSSNFTGPPRRKRSLPGFSNVGGQKKRITEKGGVGVQRIIIRLPSPASEKRCGGGCSVSTSVELGTDYHSSELQAYQQVLRALHASGPLTWEEEEKKSHGGNIHGFFLKELLIPAVVDENPCCGSHGLKELLLTALLVSTRTFPESRYTPPSLDFCGLSPSNCCVALSMSSPMCHGFFLHTSLPPMSTMVFKADMVRLMWTLFGDFLSLKSHGQCWKHPYPASKAMMELSLSSLAVDQGATFMVYSLKDPLSLAVDKSRLTKSLKLFVSMRVMYLNENLCSGFWIHSHCCWIEPWTERVASVHILWYE</sequence>
<dbReference type="PANTHER" id="PTHR31917:SF140">
    <property type="entry name" value="ENT DOMAIN-CONTAINING PROTEIN"/>
    <property type="match status" value="1"/>
</dbReference>
<name>A0A061GHN5_THECC</name>
<dbReference type="HOGENOM" id="CLU_620240_0_0_1"/>
<evidence type="ECO:0000259" key="1">
    <source>
        <dbReference type="SMART" id="SM00743"/>
    </source>
</evidence>
<dbReference type="Pfam" id="PF05641">
    <property type="entry name" value="Agenet"/>
    <property type="match status" value="1"/>
</dbReference>
<dbReference type="SUPFAM" id="SSF158639">
    <property type="entry name" value="ENT-like"/>
    <property type="match status" value="1"/>
</dbReference>
<dbReference type="Gramene" id="EOY26564">
    <property type="protein sequence ID" value="EOY26564"/>
    <property type="gene ID" value="TCM_028359"/>
</dbReference>
<dbReference type="eggNOG" id="KOG4675">
    <property type="taxonomic scope" value="Eukaryota"/>
</dbReference>
<dbReference type="AlphaFoldDB" id="A0A061GHN5"/>
<dbReference type="InterPro" id="IPR014002">
    <property type="entry name" value="Agenet_dom_plant"/>
</dbReference>
<dbReference type="Gene3D" id="1.10.1240.40">
    <property type="entry name" value="ENT domain"/>
    <property type="match status" value="1"/>
</dbReference>
<dbReference type="Proteomes" id="UP000026915">
    <property type="component" value="Chromosome 6"/>
</dbReference>
<gene>
    <name evidence="2" type="ORF">TCM_028359</name>
</gene>
<reference evidence="2 3" key="1">
    <citation type="journal article" date="2013" name="Genome Biol.">
        <title>The genome sequence of the most widely cultivated cacao type and its use to identify candidate genes regulating pod color.</title>
        <authorList>
            <person name="Motamayor J.C."/>
            <person name="Mockaitis K."/>
            <person name="Schmutz J."/>
            <person name="Haiminen N."/>
            <person name="Iii D.L."/>
            <person name="Cornejo O."/>
            <person name="Findley S.D."/>
            <person name="Zheng P."/>
            <person name="Utro F."/>
            <person name="Royaert S."/>
            <person name="Saski C."/>
            <person name="Jenkins J."/>
            <person name="Podicheti R."/>
            <person name="Zhao M."/>
            <person name="Scheffler B.E."/>
            <person name="Stack J.C."/>
            <person name="Feltus F.A."/>
            <person name="Mustiga G.M."/>
            <person name="Amores F."/>
            <person name="Phillips W."/>
            <person name="Marelli J.P."/>
            <person name="May G.D."/>
            <person name="Shapiro H."/>
            <person name="Ma J."/>
            <person name="Bustamante C.D."/>
            <person name="Schnell R.J."/>
            <person name="Main D."/>
            <person name="Gilbert D."/>
            <person name="Parida L."/>
            <person name="Kuhn D.N."/>
        </authorList>
    </citation>
    <scope>NUCLEOTIDE SEQUENCE [LARGE SCALE GENOMIC DNA]</scope>
    <source>
        <strain evidence="3">cv. Matina 1-6</strain>
    </source>
</reference>
<keyword evidence="3" id="KW-1185">Reference proteome</keyword>
<protein>
    <submittedName>
        <fullName evidence="2">JHL25H03.10-like protein</fullName>
    </submittedName>
</protein>
<dbReference type="STRING" id="3641.A0A061GHN5"/>
<dbReference type="SMART" id="SM00743">
    <property type="entry name" value="Agenet"/>
    <property type="match status" value="2"/>
</dbReference>
<feature type="domain" description="Agenet" evidence="1">
    <location>
        <begin position="1"/>
        <end position="67"/>
    </location>
</feature>
<dbReference type="PANTHER" id="PTHR31917">
    <property type="entry name" value="AGENET DOMAIN-CONTAINING PROTEIN-RELATED"/>
    <property type="match status" value="1"/>
</dbReference>
<dbReference type="InterPro" id="IPR036142">
    <property type="entry name" value="ENT_dom-like_sf"/>
</dbReference>
<feature type="domain" description="Agenet" evidence="1">
    <location>
        <begin position="70"/>
        <end position="126"/>
    </location>
</feature>
<dbReference type="InterPro" id="IPR008395">
    <property type="entry name" value="Agenet-like_dom"/>
</dbReference>
<evidence type="ECO:0000313" key="2">
    <source>
        <dbReference type="EMBL" id="EOY26564.1"/>
    </source>
</evidence>
<accession>A0A061GHN5</accession>
<dbReference type="InParanoid" id="A0A061GHN5"/>
<proteinExistence type="predicted"/>
<dbReference type="EMBL" id="CM001884">
    <property type="protein sequence ID" value="EOY26564.1"/>
    <property type="molecule type" value="Genomic_DNA"/>
</dbReference>
<organism evidence="2 3">
    <name type="scientific">Theobroma cacao</name>
    <name type="common">Cacao</name>
    <name type="synonym">Cocoa</name>
    <dbReference type="NCBI Taxonomy" id="3641"/>
    <lineage>
        <taxon>Eukaryota</taxon>
        <taxon>Viridiplantae</taxon>
        <taxon>Streptophyta</taxon>
        <taxon>Embryophyta</taxon>
        <taxon>Tracheophyta</taxon>
        <taxon>Spermatophyta</taxon>
        <taxon>Magnoliopsida</taxon>
        <taxon>eudicotyledons</taxon>
        <taxon>Gunneridae</taxon>
        <taxon>Pentapetalae</taxon>
        <taxon>rosids</taxon>
        <taxon>malvids</taxon>
        <taxon>Malvales</taxon>
        <taxon>Malvaceae</taxon>
        <taxon>Byttnerioideae</taxon>
        <taxon>Theobroma</taxon>
    </lineage>
</organism>
<evidence type="ECO:0000313" key="3">
    <source>
        <dbReference type="Proteomes" id="UP000026915"/>
    </source>
</evidence>